<gene>
    <name evidence="8" type="ORF">FCS05_19890</name>
    <name evidence="7" type="ORF">HNQ10_004301</name>
</gene>
<evidence type="ECO:0000259" key="5">
    <source>
        <dbReference type="Pfam" id="PF01526"/>
    </source>
</evidence>
<evidence type="ECO:0000256" key="1">
    <source>
        <dbReference type="ARBA" id="ARBA00009402"/>
    </source>
</evidence>
<reference evidence="7 10" key="2">
    <citation type="submission" date="2020-08" db="EMBL/GenBank/DDBJ databases">
        <title>Genomic Encyclopedia of Type Strains, Phase IV (KMG-IV): sequencing the most valuable type-strain genomes for metagenomic binning, comparative biology and taxonomic classification.</title>
        <authorList>
            <person name="Goeker M."/>
        </authorList>
    </citation>
    <scope>NUCLEOTIDE SEQUENCE [LARGE SCALE GENOMIC DNA]</scope>
    <source>
        <strain evidence="7 10">DSM 105434</strain>
    </source>
</reference>
<comment type="caution">
    <text evidence="8">The sequence shown here is derived from an EMBL/GenBank/DDBJ whole genome shotgun (WGS) entry which is preliminary data.</text>
</comment>
<dbReference type="InterPro" id="IPR047653">
    <property type="entry name" value="Tn3-like_transpos"/>
</dbReference>
<organism evidence="8 9">
    <name type="scientific">Deinococcus metallilatus</name>
    <dbReference type="NCBI Taxonomy" id="1211322"/>
    <lineage>
        <taxon>Bacteria</taxon>
        <taxon>Thermotogati</taxon>
        <taxon>Deinococcota</taxon>
        <taxon>Deinococci</taxon>
        <taxon>Deinococcales</taxon>
        <taxon>Deinococcaceae</taxon>
        <taxon>Deinococcus</taxon>
    </lineage>
</organism>
<dbReference type="AlphaFoldDB" id="A0AAJ5F1K3"/>
<feature type="domain" description="DUF4158" evidence="6">
    <location>
        <begin position="6"/>
        <end position="153"/>
    </location>
</feature>
<dbReference type="Proteomes" id="UP000308000">
    <property type="component" value="Unassembled WGS sequence"/>
</dbReference>
<keyword evidence="10" id="KW-1185">Reference proteome</keyword>
<evidence type="ECO:0000256" key="4">
    <source>
        <dbReference type="ARBA" id="ARBA00023172"/>
    </source>
</evidence>
<evidence type="ECO:0000313" key="9">
    <source>
        <dbReference type="Proteomes" id="UP000308000"/>
    </source>
</evidence>
<dbReference type="EMBL" id="VBRC01000026">
    <property type="protein sequence ID" value="TLK20834.1"/>
    <property type="molecule type" value="Genomic_DNA"/>
</dbReference>
<dbReference type="GO" id="GO:0004803">
    <property type="term" value="F:transposase activity"/>
    <property type="evidence" value="ECO:0007669"/>
    <property type="project" value="InterPro"/>
</dbReference>
<dbReference type="EMBL" id="JACHFV010000025">
    <property type="protein sequence ID" value="MBB5297428.1"/>
    <property type="molecule type" value="Genomic_DNA"/>
</dbReference>
<evidence type="ECO:0000256" key="2">
    <source>
        <dbReference type="ARBA" id="ARBA00022578"/>
    </source>
</evidence>
<evidence type="ECO:0000313" key="8">
    <source>
        <dbReference type="EMBL" id="TLK20834.1"/>
    </source>
</evidence>
<dbReference type="Proteomes" id="UP000536909">
    <property type="component" value="Unassembled WGS sequence"/>
</dbReference>
<name>A0AAJ5F1K3_9DEIO</name>
<dbReference type="RefSeq" id="WP_129120535.1">
    <property type="nucleotide sequence ID" value="NZ_BSUI01000030.1"/>
</dbReference>
<sequence>MQQHWTIEELIDDWTLLPAEQALVAGSQGANRLGLAVMLKAFQHEGRFPARTRDVPYAAVAFVARQVGVEVTHFERYDWRGRSSSTHRALIREFCGYRAFMDADAAPLVEWLCEHVLPREERPDLLKALAVDHLRDSRIEPPTNARLERYLASAERTFETRLCELVFSRLDPSRVQALEELLRATVAAEDDPEEVDRTSLIHWLRTDSRKPGLESVEEQIAKLGRLRAVGLPEKLFEGVPIGVQKRYRERTGVETPSELRTHPEAIRATQLAAFVHLRLAEITDSLVDHLIHTVHKIGVRAERRVEKRLLEEFRKTSGKERLFERLLEAALENPDGTVREVLFPIAGEERLRDLLKEFRAKGSYRQEVHTHLRSSYKQHYRRMIPWLLTALEFRSNNAAHQPVIAALALVKRYVNSKALNYPASEEIPVQGVIARNMRDLILETNEDGEVRLNRVNYEVCVLDALRDALRCREVWVVGADKYRDPDTDLPQDFEGQKAEYFAALKQPQEAAEFVKGLQDRLREALVTFHRDLPKNEKVRVTAKDGGRFSVTPLDPQPEPPNLSALKSELGRQWPSTGLLDMLKEADLDVGFTELLRSVLTRENLPRAEAQKRLLLCLFGLGTNTGLKRVASGDDTLTADHLRYVRKRYITREGLRAANAQLVNAILSARRPDLWGEGTSACASDSKKFGAWDGNLRTEWSVRYGGRGVMIYWHVERKATCIHSLLKSCSSSEVAAMIEGVLKHCTEMEVERQYVDSHGQSEVGFAFTHLLGFHLLPRLKDIAGQRLYLPDLALGEQLPLLKPVIAQRAIKWDLIEQQYEPMVKYTTALRLGLADPESILRRFTQSNAQHPVYAALKELGKVIKTVFLCEYLGNERLRREIHEGLNVVENWNATTGFIFYGKGGEISTNRLEDQEISMLCLHLLQNCLVYVNTLMLQRVLEDEHWREKMTEEDWRGLTPLIYQHVNPYGIFRLDMTTRLNLGQVAA</sequence>
<dbReference type="InterPro" id="IPR002513">
    <property type="entry name" value="Tn3_Tnp_DDE_dom"/>
</dbReference>
<keyword evidence="4" id="KW-0233">DNA recombination</keyword>
<evidence type="ECO:0000313" key="7">
    <source>
        <dbReference type="EMBL" id="MBB5297428.1"/>
    </source>
</evidence>
<feature type="domain" description="Tn3 transposase DDE" evidence="5">
    <location>
        <begin position="580"/>
        <end position="970"/>
    </location>
</feature>
<evidence type="ECO:0000256" key="3">
    <source>
        <dbReference type="ARBA" id="ARBA00023125"/>
    </source>
</evidence>
<keyword evidence="3" id="KW-0238">DNA-binding</keyword>
<reference evidence="8 9" key="1">
    <citation type="submission" date="2019-04" db="EMBL/GenBank/DDBJ databases">
        <title>Deinococcus metalilatus MA1002 mutant No.5.</title>
        <authorList>
            <person name="Park W."/>
            <person name="Park C."/>
        </authorList>
    </citation>
    <scope>NUCLEOTIDE SEQUENCE [LARGE SCALE GENOMIC DNA]</scope>
    <source>
        <strain evidence="8 9">MA1002-m5</strain>
    </source>
</reference>
<dbReference type="NCBIfam" id="NF033527">
    <property type="entry name" value="transpos_Tn3"/>
    <property type="match status" value="1"/>
</dbReference>
<proteinExistence type="inferred from homology"/>
<dbReference type="Pfam" id="PF01526">
    <property type="entry name" value="DDE_Tnp_Tn3"/>
    <property type="match status" value="1"/>
</dbReference>
<evidence type="ECO:0000313" key="10">
    <source>
        <dbReference type="Proteomes" id="UP000536909"/>
    </source>
</evidence>
<comment type="similarity">
    <text evidence="1">Belongs to the transposase 7 family.</text>
</comment>
<dbReference type="Pfam" id="PF13700">
    <property type="entry name" value="DUF4158"/>
    <property type="match status" value="1"/>
</dbReference>
<evidence type="ECO:0000259" key="6">
    <source>
        <dbReference type="Pfam" id="PF13700"/>
    </source>
</evidence>
<protein>
    <submittedName>
        <fullName evidence="8">Tn3 family transposase</fullName>
    </submittedName>
    <submittedName>
        <fullName evidence="7">TnpA family transposase</fullName>
    </submittedName>
</protein>
<dbReference type="GO" id="GO:0003677">
    <property type="term" value="F:DNA binding"/>
    <property type="evidence" value="ECO:0007669"/>
    <property type="project" value="UniProtKB-KW"/>
</dbReference>
<keyword evidence="2" id="KW-0815">Transposition</keyword>
<accession>A0AAJ5F1K3</accession>
<dbReference type="InterPro" id="IPR025296">
    <property type="entry name" value="DUF4158"/>
</dbReference>
<dbReference type="GO" id="GO:0006313">
    <property type="term" value="P:DNA transposition"/>
    <property type="evidence" value="ECO:0007669"/>
    <property type="project" value="InterPro"/>
</dbReference>